<organism evidence="2 3">
    <name type="scientific">Rhodococcus erythropolis (strain PR4 / NBRC 100887)</name>
    <dbReference type="NCBI Taxonomy" id="234621"/>
    <lineage>
        <taxon>Bacteria</taxon>
        <taxon>Bacillati</taxon>
        <taxon>Actinomycetota</taxon>
        <taxon>Actinomycetes</taxon>
        <taxon>Mycobacteriales</taxon>
        <taxon>Nocardiaceae</taxon>
        <taxon>Rhodococcus</taxon>
        <taxon>Rhodococcus erythropolis group</taxon>
    </lineage>
</organism>
<proteinExistence type="predicted"/>
<feature type="transmembrane region" description="Helical" evidence="1">
    <location>
        <begin position="25"/>
        <end position="47"/>
    </location>
</feature>
<keyword evidence="1" id="KW-0812">Transmembrane</keyword>
<gene>
    <name evidence="2" type="ordered locus">RER_48580</name>
</gene>
<dbReference type="EMBL" id="AP008957">
    <property type="protein sequence ID" value="BAH35566.1"/>
    <property type="molecule type" value="Genomic_DNA"/>
</dbReference>
<evidence type="ECO:0000256" key="1">
    <source>
        <dbReference type="SAM" id="Phobius"/>
    </source>
</evidence>
<reference evidence="2 3" key="2">
    <citation type="journal article" date="2006" name="Environ. Microbiol.">
        <title>Sequence analysis of three plasmids harboured in Rhodococcus erythropolis strain PR4.</title>
        <authorList>
            <person name="Sekine M."/>
            <person name="Tanikawa S."/>
            <person name="Omata S."/>
            <person name="Saito M."/>
            <person name="Fujisawa T."/>
            <person name="Tsukatani N."/>
            <person name="Tajima T."/>
            <person name="Sekigawa T."/>
            <person name="Kosugi H."/>
            <person name="Matsuo Y."/>
            <person name="Nishiko R."/>
            <person name="Imamura K."/>
            <person name="Ito M."/>
            <person name="Narita H."/>
            <person name="Tago S."/>
            <person name="Fujita N."/>
            <person name="Harayama S."/>
        </authorList>
    </citation>
    <scope>NUCLEOTIDE SEQUENCE [LARGE SCALE GENOMIC DNA]</scope>
    <source>
        <strain evidence="3">PR4 / NBRC 100887</strain>
    </source>
</reference>
<feature type="transmembrane region" description="Helical" evidence="1">
    <location>
        <begin position="124"/>
        <end position="143"/>
    </location>
</feature>
<dbReference type="KEGG" id="rer:RER_48580"/>
<keyword evidence="1" id="KW-1133">Transmembrane helix</keyword>
<accession>C0ZP70</accession>
<name>C0ZP70_RHOE4</name>
<evidence type="ECO:0000313" key="2">
    <source>
        <dbReference type="EMBL" id="BAH35566.1"/>
    </source>
</evidence>
<feature type="transmembrane region" description="Helical" evidence="1">
    <location>
        <begin position="97"/>
        <end position="118"/>
    </location>
</feature>
<keyword evidence="1" id="KW-0472">Membrane</keyword>
<evidence type="ECO:0000313" key="3">
    <source>
        <dbReference type="Proteomes" id="UP000002204"/>
    </source>
</evidence>
<dbReference type="Proteomes" id="UP000002204">
    <property type="component" value="Chromosome"/>
</dbReference>
<dbReference type="AlphaFoldDB" id="C0ZP70"/>
<dbReference type="HOGENOM" id="CLU_1873819_0_0_11"/>
<feature type="transmembrane region" description="Helical" evidence="1">
    <location>
        <begin position="53"/>
        <end position="76"/>
    </location>
</feature>
<sequence length="154" mass="16560">MRESTLNPVKELLHPGGFMSTTARWSLVIGIGVAVTLTLGFFAALTAGDQKTLTFVVFAIVMAPACIGSVWALFPSEKNKAPAYPEDTVETEWSRKAGFGAFTDLITAMGIALIAHNVFGAPELPLLIFTALGLVDFGVRYWAVSRDRAPTIEI</sequence>
<reference evidence="3" key="1">
    <citation type="submission" date="2005-03" db="EMBL/GenBank/DDBJ databases">
        <title>Comparison of the complete genome sequences of Rhodococcus erythropolis PR4 and Rhodococcus opacus B4.</title>
        <authorList>
            <person name="Takarada H."/>
            <person name="Sekine M."/>
            <person name="Hosoyama A."/>
            <person name="Yamada R."/>
            <person name="Fujisawa T."/>
            <person name="Omata S."/>
            <person name="Shimizu A."/>
            <person name="Tsukatani N."/>
            <person name="Tanikawa S."/>
            <person name="Fujita N."/>
            <person name="Harayama S."/>
        </authorList>
    </citation>
    <scope>NUCLEOTIDE SEQUENCE [LARGE SCALE GENOMIC DNA]</scope>
    <source>
        <strain evidence="3">PR4 / NBRC 100887</strain>
    </source>
</reference>
<protein>
    <submittedName>
        <fullName evidence="2">Hypothetical membrane protein</fullName>
    </submittedName>
</protein>